<feature type="compositionally biased region" description="Basic and acidic residues" evidence="1">
    <location>
        <begin position="1"/>
        <end position="21"/>
    </location>
</feature>
<dbReference type="OrthoDB" id="5357734at2759"/>
<evidence type="ECO:0000313" key="3">
    <source>
        <dbReference type="EMBL" id="PSN65887.1"/>
    </source>
</evidence>
<name>A0A2T2NKD2_CORCC</name>
<feature type="transmembrane region" description="Helical" evidence="2">
    <location>
        <begin position="43"/>
        <end position="68"/>
    </location>
</feature>
<dbReference type="PANTHER" id="PTHR37576:SF2">
    <property type="entry name" value="DEFECT AT LOW TEMPERATURE PROTEIN 1"/>
    <property type="match status" value="1"/>
</dbReference>
<keyword evidence="2" id="KW-0812">Transmembrane</keyword>
<dbReference type="InterPro" id="IPR021514">
    <property type="entry name" value="DUF3176"/>
</dbReference>
<feature type="region of interest" description="Disordered" evidence="1">
    <location>
        <begin position="1"/>
        <end position="27"/>
    </location>
</feature>
<gene>
    <name evidence="3" type="ORF">BS50DRAFT_677221</name>
</gene>
<keyword evidence="2" id="KW-0472">Membrane</keyword>
<evidence type="ECO:0000256" key="1">
    <source>
        <dbReference type="SAM" id="MobiDB-lite"/>
    </source>
</evidence>
<reference evidence="3 4" key="1">
    <citation type="journal article" date="2018" name="Front. Microbiol.">
        <title>Genome-Wide Analysis of Corynespora cassiicola Leaf Fall Disease Putative Effectors.</title>
        <authorList>
            <person name="Lopez D."/>
            <person name="Ribeiro S."/>
            <person name="Label P."/>
            <person name="Fumanal B."/>
            <person name="Venisse J.S."/>
            <person name="Kohler A."/>
            <person name="de Oliveira R.R."/>
            <person name="Labutti K."/>
            <person name="Lipzen A."/>
            <person name="Lail K."/>
            <person name="Bauer D."/>
            <person name="Ohm R.A."/>
            <person name="Barry K.W."/>
            <person name="Spatafora J."/>
            <person name="Grigoriev I.V."/>
            <person name="Martin F.M."/>
            <person name="Pujade-Renaud V."/>
        </authorList>
    </citation>
    <scope>NUCLEOTIDE SEQUENCE [LARGE SCALE GENOMIC DNA]</scope>
    <source>
        <strain evidence="3 4">Philippines</strain>
    </source>
</reference>
<dbReference type="PANTHER" id="PTHR37576">
    <property type="entry name" value="DEFECT AT LOW TEMPERATURE PROTEIN 1"/>
    <property type="match status" value="1"/>
</dbReference>
<dbReference type="Pfam" id="PF11374">
    <property type="entry name" value="DUF3176"/>
    <property type="match status" value="1"/>
</dbReference>
<proteinExistence type="predicted"/>
<protein>
    <submittedName>
        <fullName evidence="3">Uncharacterized protein</fullName>
    </submittedName>
</protein>
<evidence type="ECO:0000256" key="2">
    <source>
        <dbReference type="SAM" id="Phobius"/>
    </source>
</evidence>
<keyword evidence="2" id="KW-1133">Transmembrane helix</keyword>
<dbReference type="AlphaFoldDB" id="A0A2T2NKD2"/>
<accession>A0A2T2NKD2</accession>
<feature type="transmembrane region" description="Helical" evidence="2">
    <location>
        <begin position="88"/>
        <end position="114"/>
    </location>
</feature>
<evidence type="ECO:0000313" key="4">
    <source>
        <dbReference type="Proteomes" id="UP000240883"/>
    </source>
</evidence>
<dbReference type="Proteomes" id="UP000240883">
    <property type="component" value="Unassembled WGS sequence"/>
</dbReference>
<organism evidence="3 4">
    <name type="scientific">Corynespora cassiicola Philippines</name>
    <dbReference type="NCBI Taxonomy" id="1448308"/>
    <lineage>
        <taxon>Eukaryota</taxon>
        <taxon>Fungi</taxon>
        <taxon>Dikarya</taxon>
        <taxon>Ascomycota</taxon>
        <taxon>Pezizomycotina</taxon>
        <taxon>Dothideomycetes</taxon>
        <taxon>Pleosporomycetidae</taxon>
        <taxon>Pleosporales</taxon>
        <taxon>Corynesporascaceae</taxon>
        <taxon>Corynespora</taxon>
    </lineage>
</organism>
<dbReference type="EMBL" id="KZ678136">
    <property type="protein sequence ID" value="PSN65887.1"/>
    <property type="molecule type" value="Genomic_DNA"/>
</dbReference>
<keyword evidence="4" id="KW-1185">Reference proteome</keyword>
<feature type="transmembrane region" description="Helical" evidence="2">
    <location>
        <begin position="511"/>
        <end position="535"/>
    </location>
</feature>
<sequence>MATTSADDKEPETPVDHEKAPPKAGFKRSNTTFFGEPSIHRSLFPWAGILALLSIVFLTGASAVILLASNHSPLTKWKWGKVDIEPQVWLSILSTLMDGLTMFAFANGVAILYWRAVSRGTTLRTMWELYESQAFFGAIHSLIRRSPNYVGIAALLCTISALRGPLFQHASSVDGEFSRHSSATHDIRVAQVLPPSYLYPHHFVTKSSCDFVYDLHVARMPIYIEEDTCKHNCVSTGKVKGYGFDIECEESSIPWDDNLNSTVRSLFQDPRYQSVPGLVPSFNTSAKLPGWNPMSETAADVAAFAAAEERGEFEVTSLYKTQPICGGELSVTKCKLRHAIVEYEFELEANSIRLKQKNWQDDKVLYPVPAWNMFNETNLLDIRPLWGATSQWSSLYWQQFNQEISINSNNSDYTFLSNHDPRAILAKKFTNGRFDTGDCNTTFIDPTQYTLNHFRELAFRTAVSAANNVTDPKELFSTPSLSASGLHHTRNWTQTVDLAIRETLAVYTVSYVFLGCGIAVSLLSVAAITPLYWGWTEVTGPTSFNPLDVARAFDAPVMEGLHGKGVEQMVRRREGGRGVRYCRVESGGEVRLKVQWAEGT</sequence>